<dbReference type="EMBL" id="FPHN01000044">
    <property type="protein sequence ID" value="SFV54953.1"/>
    <property type="molecule type" value="Genomic_DNA"/>
</dbReference>
<gene>
    <name evidence="1" type="ORF">MNB_SV-14-96</name>
</gene>
<organism evidence="1">
    <name type="scientific">hydrothermal vent metagenome</name>
    <dbReference type="NCBI Taxonomy" id="652676"/>
    <lineage>
        <taxon>unclassified sequences</taxon>
        <taxon>metagenomes</taxon>
        <taxon>ecological metagenomes</taxon>
    </lineage>
</organism>
<protein>
    <submittedName>
        <fullName evidence="1">Uncharacterized protein</fullName>
    </submittedName>
</protein>
<proteinExistence type="predicted"/>
<evidence type="ECO:0000313" key="1">
    <source>
        <dbReference type="EMBL" id="SFV54953.1"/>
    </source>
</evidence>
<dbReference type="AlphaFoldDB" id="A0A1W1BN65"/>
<name>A0A1W1BN65_9ZZZZ</name>
<sequence>MNVKQNSQSGMSLTVEADGWAESQAAWRFYNNDNVDILSLNNPIMEEVVRITK</sequence>
<reference evidence="1" key="1">
    <citation type="submission" date="2016-10" db="EMBL/GenBank/DDBJ databases">
        <authorList>
            <person name="de Groot N.N."/>
        </authorList>
    </citation>
    <scope>NUCLEOTIDE SEQUENCE</scope>
</reference>
<accession>A0A1W1BN65</accession>